<gene>
    <name evidence="3" type="ORF">CLUP02_02480</name>
</gene>
<dbReference type="GeneID" id="73336522"/>
<feature type="compositionally biased region" description="Basic residues" evidence="1">
    <location>
        <begin position="1"/>
        <end position="21"/>
    </location>
</feature>
<evidence type="ECO:0000313" key="3">
    <source>
        <dbReference type="EMBL" id="UQC77014.1"/>
    </source>
</evidence>
<dbReference type="Gene3D" id="3.10.450.50">
    <property type="match status" value="1"/>
</dbReference>
<feature type="compositionally biased region" description="Pro residues" evidence="1">
    <location>
        <begin position="33"/>
        <end position="44"/>
    </location>
</feature>
<evidence type="ECO:0000259" key="2">
    <source>
        <dbReference type="Pfam" id="PF13577"/>
    </source>
</evidence>
<dbReference type="InterPro" id="IPR037401">
    <property type="entry name" value="SnoaL-like"/>
</dbReference>
<reference evidence="3" key="1">
    <citation type="journal article" date="2021" name="Mol. Plant Microbe Interact.">
        <title>Complete Genome Sequence of the Plant-Pathogenic Fungus Colletotrichum lupini.</title>
        <authorList>
            <person name="Baroncelli R."/>
            <person name="Pensec F."/>
            <person name="Da Lio D."/>
            <person name="Boufleur T."/>
            <person name="Vicente I."/>
            <person name="Sarrocco S."/>
            <person name="Picot A."/>
            <person name="Baraldi E."/>
            <person name="Sukno S."/>
            <person name="Thon M."/>
            <person name="Le Floch G."/>
        </authorList>
    </citation>
    <scope>NUCLEOTIDE SEQUENCE</scope>
    <source>
        <strain evidence="3">IMI 504893</strain>
    </source>
</reference>
<dbReference type="EMBL" id="CP019474">
    <property type="protein sequence ID" value="UQC77014.1"/>
    <property type="molecule type" value="Genomic_DNA"/>
</dbReference>
<dbReference type="Proteomes" id="UP000830671">
    <property type="component" value="Chromosome 2"/>
</dbReference>
<dbReference type="SUPFAM" id="SSF54427">
    <property type="entry name" value="NTF2-like"/>
    <property type="match status" value="1"/>
</dbReference>
<feature type="compositionally biased region" description="Polar residues" evidence="1">
    <location>
        <begin position="99"/>
        <end position="115"/>
    </location>
</feature>
<feature type="domain" description="SnoaL-like" evidence="2">
    <location>
        <begin position="266"/>
        <end position="383"/>
    </location>
</feature>
<feature type="region of interest" description="Disordered" evidence="1">
    <location>
        <begin position="81"/>
        <end position="159"/>
    </location>
</feature>
<keyword evidence="4" id="KW-1185">Reference proteome</keyword>
<accession>A0A9Q8SGL7</accession>
<evidence type="ECO:0000313" key="4">
    <source>
        <dbReference type="Proteomes" id="UP000830671"/>
    </source>
</evidence>
<feature type="region of interest" description="Disordered" evidence="1">
    <location>
        <begin position="200"/>
        <end position="226"/>
    </location>
</feature>
<dbReference type="RefSeq" id="XP_049138655.1">
    <property type="nucleotide sequence ID" value="XM_049281512.1"/>
</dbReference>
<protein>
    <submittedName>
        <fullName evidence="3">Catabolic 3-dehydroquinase</fullName>
    </submittedName>
</protein>
<organism evidence="3 4">
    <name type="scientific">Colletotrichum lupini</name>
    <dbReference type="NCBI Taxonomy" id="145971"/>
    <lineage>
        <taxon>Eukaryota</taxon>
        <taxon>Fungi</taxon>
        <taxon>Dikarya</taxon>
        <taxon>Ascomycota</taxon>
        <taxon>Pezizomycotina</taxon>
        <taxon>Sordariomycetes</taxon>
        <taxon>Hypocreomycetidae</taxon>
        <taxon>Glomerellales</taxon>
        <taxon>Glomerellaceae</taxon>
        <taxon>Colletotrichum</taxon>
        <taxon>Colletotrichum acutatum species complex</taxon>
    </lineage>
</organism>
<evidence type="ECO:0000256" key="1">
    <source>
        <dbReference type="SAM" id="MobiDB-lite"/>
    </source>
</evidence>
<feature type="region of interest" description="Disordered" evidence="1">
    <location>
        <begin position="1"/>
        <end position="68"/>
    </location>
</feature>
<proteinExistence type="predicted"/>
<dbReference type="Pfam" id="PF13577">
    <property type="entry name" value="SnoaL_4"/>
    <property type="match status" value="1"/>
</dbReference>
<sequence length="484" mass="53498">MYVSSPRRRRAPNPIRIRRHANSPLLAGRSPAPWTPDHPVPPTPSTIASPDSADTPTFPVSPPSATVSTCKTLWDTVLERTPDESFSETADRGCGTDQDWGNKSPYPSTEDSPASTYWGVAELERTKDSPGEVTPGASVSPRTVGIPRTPASTPVAGRAGSAIAVGRRGGVSKLRRIMYSPGLPVSPPLRWWKGEGYRPVRGADGEDESESGSGSDGSSPRPQPRLHHGFAEIQTPIEASFHYISSQTMTDLHTRHFSHIGGNSTELLDRLAVSELCKGWPVYRDASEWANYRSLFTKDTYVWTTWSGAQPIDDFIRMSIAGKSAGASIMHRECGTLVELKPDTGRAVGKMKATITQRFKHHDGYEYDVDCDCRFLFFYEKTKEERGDGIERDEEHWKAAYVKLIYEKDKIVPVDGARAPVFADEVLARYPAGYRYLGAAQCTLGYEIDAKLITGEDERACSKMYQSMERWLEGEDGPVGLFET</sequence>
<dbReference type="AlphaFoldDB" id="A0A9Q8SGL7"/>
<dbReference type="InterPro" id="IPR032710">
    <property type="entry name" value="NTF2-like_dom_sf"/>
</dbReference>
<name>A0A9Q8SGL7_9PEZI</name>
<dbReference type="KEGG" id="clup:CLUP02_02480"/>